<dbReference type="PATRIC" id="fig|324602.8.peg.4173"/>
<feature type="transmembrane region" description="Helical" evidence="1">
    <location>
        <begin position="650"/>
        <end position="667"/>
    </location>
</feature>
<accession>A9WBU6</accession>
<dbReference type="EMBL" id="CP000909">
    <property type="protein sequence ID" value="ABY36898.1"/>
    <property type="molecule type" value="Genomic_DNA"/>
</dbReference>
<dbReference type="AlphaFoldDB" id="A9WBU6"/>
<feature type="transmembrane region" description="Helical" evidence="1">
    <location>
        <begin position="623"/>
        <end position="643"/>
    </location>
</feature>
<feature type="transmembrane region" description="Helical" evidence="1">
    <location>
        <begin position="351"/>
        <end position="375"/>
    </location>
</feature>
<feature type="transmembrane region" description="Helical" evidence="1">
    <location>
        <begin position="254"/>
        <end position="274"/>
    </location>
</feature>
<keyword evidence="1" id="KW-1133">Transmembrane helix</keyword>
<gene>
    <name evidence="2" type="ordered locus">Caur_3720</name>
</gene>
<name>A9WBU6_CHLAA</name>
<feature type="transmembrane region" description="Helical" evidence="1">
    <location>
        <begin position="308"/>
        <end position="331"/>
    </location>
</feature>
<dbReference type="Proteomes" id="UP000002008">
    <property type="component" value="Chromosome"/>
</dbReference>
<evidence type="ECO:0000256" key="1">
    <source>
        <dbReference type="SAM" id="Phobius"/>
    </source>
</evidence>
<protein>
    <recommendedName>
        <fullName evidence="4">Glycosyltransferase RgtA/B/C/D-like domain-containing protein</fullName>
    </recommendedName>
</protein>
<feature type="transmembrane region" description="Helical" evidence="1">
    <location>
        <begin position="51"/>
        <end position="81"/>
    </location>
</feature>
<dbReference type="RefSeq" id="WP_012259551.1">
    <property type="nucleotide sequence ID" value="NC_010175.1"/>
</dbReference>
<dbReference type="HOGENOM" id="CLU_005364_0_0_0"/>
<dbReference type="InParanoid" id="A9WBU6"/>
<feature type="transmembrane region" description="Helical" evidence="1">
    <location>
        <begin position="215"/>
        <end position="242"/>
    </location>
</feature>
<dbReference type="eggNOG" id="COG1807">
    <property type="taxonomic scope" value="Bacteria"/>
</dbReference>
<keyword evidence="1" id="KW-0472">Membrane</keyword>
<evidence type="ECO:0000313" key="2">
    <source>
        <dbReference type="EMBL" id="ABY36898.1"/>
    </source>
</evidence>
<reference evidence="3" key="1">
    <citation type="journal article" date="2011" name="BMC Genomics">
        <title>Complete genome sequence of the filamentous anoxygenic phototrophic bacterium Chloroflexus aurantiacus.</title>
        <authorList>
            <person name="Tang K.H."/>
            <person name="Barry K."/>
            <person name="Chertkov O."/>
            <person name="Dalin E."/>
            <person name="Han C.S."/>
            <person name="Hauser L.J."/>
            <person name="Honchak B.M."/>
            <person name="Karbach L.E."/>
            <person name="Land M.L."/>
            <person name="Lapidus A."/>
            <person name="Larimer F.W."/>
            <person name="Mikhailova N."/>
            <person name="Pitluck S."/>
            <person name="Pierson B.K."/>
            <person name="Blankenship R.E."/>
        </authorList>
    </citation>
    <scope>NUCLEOTIDE SEQUENCE [LARGE SCALE GENOMIC DNA]</scope>
    <source>
        <strain evidence="3">ATCC 29366 / DSM 635 / J-10-fl</strain>
    </source>
</reference>
<organism evidence="2 3">
    <name type="scientific">Chloroflexus aurantiacus (strain ATCC 29366 / DSM 635 / J-10-fl)</name>
    <dbReference type="NCBI Taxonomy" id="324602"/>
    <lineage>
        <taxon>Bacteria</taxon>
        <taxon>Bacillati</taxon>
        <taxon>Chloroflexota</taxon>
        <taxon>Chloroflexia</taxon>
        <taxon>Chloroflexales</taxon>
        <taxon>Chloroflexineae</taxon>
        <taxon>Chloroflexaceae</taxon>
        <taxon>Chloroflexus</taxon>
    </lineage>
</organism>
<keyword evidence="3" id="KW-1185">Reference proteome</keyword>
<proteinExistence type="predicted"/>
<evidence type="ECO:0000313" key="3">
    <source>
        <dbReference type="Proteomes" id="UP000002008"/>
    </source>
</evidence>
<feature type="transmembrane region" description="Helical" evidence="1">
    <location>
        <begin position="719"/>
        <end position="740"/>
    </location>
</feature>
<dbReference type="KEGG" id="cau:Caur_3720"/>
<evidence type="ECO:0008006" key="4">
    <source>
        <dbReference type="Google" id="ProtNLM"/>
    </source>
</evidence>
<keyword evidence="1" id="KW-0812">Transmembrane</keyword>
<feature type="transmembrane region" description="Helical" evidence="1">
    <location>
        <begin position="687"/>
        <end position="707"/>
    </location>
</feature>
<feature type="transmembrane region" description="Helical" evidence="1">
    <location>
        <begin position="93"/>
        <end position="113"/>
    </location>
</feature>
<feature type="transmembrane region" description="Helical" evidence="1">
    <location>
        <begin position="418"/>
        <end position="437"/>
    </location>
</feature>
<feature type="transmembrane region" description="Helical" evidence="1">
    <location>
        <begin position="457"/>
        <end position="475"/>
    </location>
</feature>
<sequence>MEHIVVGILLLPLIIYVPGWAFTQALLASDRLDGLELHLERCLISALWSGWLALLLGSLGIFSLWLHLGLTLIVTALLFWWAFRRARRVTAPLATSTALVWFATLLLLTLLVARPFEVILGVRDAGVYAVTGFAMARTGSIVQTDAVVAELGQAAQSTDPAIREPAAQAISNFMIAQARDRYIASRLRAAGFLINEGDLAQGRIVPQGFHLFPAWIGLLTAAGGPLFGLFATGLLGMLGVWSVGMIGRRLAGPWVGWLGMVFLGLNAVQVWFARYSTAETTAQMLTWGGLYLFAKYHDRGLSPATRIVYAALAGIAFGQVALARIDFFLLAPAMLYLGYCWLSRRWQPEQTALALGMLAMLAHAALHIIFIARAYFFDTGFARFQDFALTSLIALPFLSPAVREAYFTSKFSSLDEPWRIWLELAVIAVLVVGLIVVRRRGLINAIERRIVTHRQRWQRGIAIALLLLVGWAYLIRPQIIDADLLFNTRGGWNDPLTRDPALVAGDVRSGVMTPTEARLQAGVVLQGRPWEAEPDLAATAALRAELAASRGPWQGPFSNQTLNWLRLQGYVGAPIRLPLVLYYQEYSSMNWWQRLLADPSTFTSEPAPVQAKELIPLAGLVRVGWYLSPLGVILAGIGFALWWWRGLTAASWLMLTVGFLGSFFYLRQTYGTSEQTYIYILRRFVPIAYPIFALSAAYTLAALAGAWQIRPTANRWRQGIAAGCAGLLILFLGWTGRYYFAHTEYAGALGQVAAIARHFTPESDIVLLRGGAPVYSDSRDIPDLLATPLRFAHGINAFTVKSVATAPYADLLAEQIRHWQADGRTVYLMLSASGGNLAFPGFRLTPIAGVELNLAEFEQLTDQKPQNVSRLTLPFTIYRLDPTTEPLVATDQPPLITTAFAAQVIGFYRPEQHSDGWTYSWSNGEAIIRLPWSATTTQTIALEAASGLRPPHLGPATLCISAQIEATLWPTTATPLVELGCHTIGQQPTTIRFTLDPAQLPPAASGALLLHLTGPAWIPAAEDPRQNDQRVLHVQISRLWVEE</sequence>
<dbReference type="EnsemblBacteria" id="ABY36898">
    <property type="protein sequence ID" value="ABY36898"/>
    <property type="gene ID" value="Caur_3720"/>
</dbReference>